<organism evidence="1 2">
    <name type="scientific">Liparis tanakae</name>
    <name type="common">Tanaka's snailfish</name>
    <dbReference type="NCBI Taxonomy" id="230148"/>
    <lineage>
        <taxon>Eukaryota</taxon>
        <taxon>Metazoa</taxon>
        <taxon>Chordata</taxon>
        <taxon>Craniata</taxon>
        <taxon>Vertebrata</taxon>
        <taxon>Euteleostomi</taxon>
        <taxon>Actinopterygii</taxon>
        <taxon>Neopterygii</taxon>
        <taxon>Teleostei</taxon>
        <taxon>Neoteleostei</taxon>
        <taxon>Acanthomorphata</taxon>
        <taxon>Eupercaria</taxon>
        <taxon>Perciformes</taxon>
        <taxon>Cottioidei</taxon>
        <taxon>Cottales</taxon>
        <taxon>Liparidae</taxon>
        <taxon>Liparis</taxon>
    </lineage>
</organism>
<dbReference type="Proteomes" id="UP000314294">
    <property type="component" value="Unassembled WGS sequence"/>
</dbReference>
<keyword evidence="2" id="KW-1185">Reference proteome</keyword>
<evidence type="ECO:0000313" key="1">
    <source>
        <dbReference type="EMBL" id="TNN68772.1"/>
    </source>
</evidence>
<reference evidence="1 2" key="1">
    <citation type="submission" date="2019-03" db="EMBL/GenBank/DDBJ databases">
        <title>First draft genome of Liparis tanakae, snailfish: a comprehensive survey of snailfish specific genes.</title>
        <authorList>
            <person name="Kim W."/>
            <person name="Song I."/>
            <person name="Jeong J.-H."/>
            <person name="Kim D."/>
            <person name="Kim S."/>
            <person name="Ryu S."/>
            <person name="Song J.Y."/>
            <person name="Lee S.K."/>
        </authorList>
    </citation>
    <scope>NUCLEOTIDE SEQUENCE [LARGE SCALE GENOMIC DNA]</scope>
    <source>
        <tissue evidence="1">Muscle</tissue>
    </source>
</reference>
<proteinExistence type="predicted"/>
<accession>A0A4Z2HV24</accession>
<comment type="caution">
    <text evidence="1">The sequence shown here is derived from an EMBL/GenBank/DDBJ whole genome shotgun (WGS) entry which is preliminary data.</text>
</comment>
<protein>
    <submittedName>
        <fullName evidence="1">Uncharacterized protein</fullName>
    </submittedName>
</protein>
<dbReference type="AlphaFoldDB" id="A0A4Z2HV24"/>
<gene>
    <name evidence="1" type="ORF">EYF80_020960</name>
</gene>
<evidence type="ECO:0000313" key="2">
    <source>
        <dbReference type="Proteomes" id="UP000314294"/>
    </source>
</evidence>
<sequence length="60" mass="6811">MTAPDERHRHKSVSSGNHESHCVKIFDEITIVTVRSACVVFNELHEKNLPCTGRYEARAC</sequence>
<dbReference type="EMBL" id="SRLO01000184">
    <property type="protein sequence ID" value="TNN68772.1"/>
    <property type="molecule type" value="Genomic_DNA"/>
</dbReference>
<name>A0A4Z2HV24_9TELE</name>